<keyword evidence="2 3" id="KW-0456">Lyase</keyword>
<keyword evidence="7" id="KW-1185">Reference proteome</keyword>
<evidence type="ECO:0000256" key="2">
    <source>
        <dbReference type="ARBA" id="ARBA00023239"/>
    </source>
</evidence>
<reference evidence="6 7" key="1">
    <citation type="submission" date="2019-10" db="EMBL/GenBank/DDBJ databases">
        <title>Whole genome shotgun sequence of Acrocarpospora corrugata NBRC 13972.</title>
        <authorList>
            <person name="Ichikawa N."/>
            <person name="Kimura A."/>
            <person name="Kitahashi Y."/>
            <person name="Komaki H."/>
            <person name="Oguchi A."/>
        </authorList>
    </citation>
    <scope>NUCLEOTIDE SEQUENCE [LARGE SCALE GENOMIC DNA]</scope>
    <source>
        <strain evidence="6 7">NBRC 13972</strain>
    </source>
</reference>
<evidence type="ECO:0000256" key="4">
    <source>
        <dbReference type="PIRSR" id="PIRSR001365-1"/>
    </source>
</evidence>
<dbReference type="GO" id="GO:0008840">
    <property type="term" value="F:4-hydroxy-tetrahydrodipicolinate synthase activity"/>
    <property type="evidence" value="ECO:0007669"/>
    <property type="project" value="TreeGrafter"/>
</dbReference>
<feature type="active site" description="Schiff-base intermediate with substrate" evidence="4">
    <location>
        <position position="167"/>
    </location>
</feature>
<dbReference type="PRINTS" id="PR00146">
    <property type="entry name" value="DHPICSNTHASE"/>
</dbReference>
<organism evidence="6 7">
    <name type="scientific">Acrocarpospora corrugata</name>
    <dbReference type="NCBI Taxonomy" id="35763"/>
    <lineage>
        <taxon>Bacteria</taxon>
        <taxon>Bacillati</taxon>
        <taxon>Actinomycetota</taxon>
        <taxon>Actinomycetes</taxon>
        <taxon>Streptosporangiales</taxon>
        <taxon>Streptosporangiaceae</taxon>
        <taxon>Acrocarpospora</taxon>
    </lineage>
</organism>
<evidence type="ECO:0000256" key="1">
    <source>
        <dbReference type="ARBA" id="ARBA00007592"/>
    </source>
</evidence>
<comment type="similarity">
    <text evidence="1 3">Belongs to the DapA family.</text>
</comment>
<comment type="caution">
    <text evidence="6">The sequence shown here is derived from an EMBL/GenBank/DDBJ whole genome shotgun (WGS) entry which is preliminary data.</text>
</comment>
<protein>
    <submittedName>
        <fullName evidence="6">4-hydroxy-tetrahydrodipicolinate synthase</fullName>
    </submittedName>
</protein>
<dbReference type="InterPro" id="IPR013785">
    <property type="entry name" value="Aldolase_TIM"/>
</dbReference>
<dbReference type="AlphaFoldDB" id="A0A5M3VSK5"/>
<dbReference type="PANTHER" id="PTHR12128:SF66">
    <property type="entry name" value="4-HYDROXY-2-OXOGLUTARATE ALDOLASE, MITOCHONDRIAL"/>
    <property type="match status" value="1"/>
</dbReference>
<dbReference type="PIRSF" id="PIRSF001365">
    <property type="entry name" value="DHDPS"/>
    <property type="match status" value="1"/>
</dbReference>
<proteinExistence type="inferred from homology"/>
<dbReference type="Proteomes" id="UP000334990">
    <property type="component" value="Unassembled WGS sequence"/>
</dbReference>
<sequence>MQATTIWGGIFPAALTMFDARGRLDEDASAAHVDWLIGQGAHGVVVAGTSGEFISLSGAERRRLFEVTVKAAAGRVPVIAGTGAFGTAETVELTRGAAEAGAAGAIVILPYYQRPHREEVLAHFRAVGRAAEIPIMVYNNPANSGTEPLTAAYLATLYREGAAQAVKSTFPTVHQVHEARAATDEGFRVFYGSFMAPLEGMAGGAHGWVSGILNVVTPDAVALWDAVRRGDLPAARSAWARILPIKYLYTQQPLGPVSDLAIYREMLTMRGLPGGHSRTPLLPLTPAQRETLARLLAGS</sequence>
<feature type="active site" description="Proton donor/acceptor" evidence="4">
    <location>
        <position position="138"/>
    </location>
</feature>
<dbReference type="RefSeq" id="WP_155335889.1">
    <property type="nucleotide sequence ID" value="NZ_BAAABN010000042.1"/>
</dbReference>
<feature type="binding site" evidence="5">
    <location>
        <position position="209"/>
    </location>
    <ligand>
        <name>pyruvate</name>
        <dbReference type="ChEBI" id="CHEBI:15361"/>
    </ligand>
</feature>
<dbReference type="Gene3D" id="3.20.20.70">
    <property type="entry name" value="Aldolase class I"/>
    <property type="match status" value="1"/>
</dbReference>
<dbReference type="CDD" id="cd00408">
    <property type="entry name" value="DHDPS-like"/>
    <property type="match status" value="1"/>
</dbReference>
<evidence type="ECO:0000313" key="7">
    <source>
        <dbReference type="Proteomes" id="UP000334990"/>
    </source>
</evidence>
<dbReference type="SMART" id="SM01130">
    <property type="entry name" value="DHDPS"/>
    <property type="match status" value="1"/>
</dbReference>
<evidence type="ECO:0000256" key="3">
    <source>
        <dbReference type="PIRNR" id="PIRNR001365"/>
    </source>
</evidence>
<dbReference type="PANTHER" id="PTHR12128">
    <property type="entry name" value="DIHYDRODIPICOLINATE SYNTHASE"/>
    <property type="match status" value="1"/>
</dbReference>
<accession>A0A5M3VSK5</accession>
<dbReference type="EMBL" id="BLAD01000040">
    <property type="protein sequence ID" value="GER99503.1"/>
    <property type="molecule type" value="Genomic_DNA"/>
</dbReference>
<evidence type="ECO:0000313" key="6">
    <source>
        <dbReference type="EMBL" id="GER99503.1"/>
    </source>
</evidence>
<dbReference type="InterPro" id="IPR002220">
    <property type="entry name" value="DapA-like"/>
</dbReference>
<dbReference type="SUPFAM" id="SSF51569">
    <property type="entry name" value="Aldolase"/>
    <property type="match status" value="1"/>
</dbReference>
<dbReference type="OrthoDB" id="3175637at2"/>
<dbReference type="Pfam" id="PF00701">
    <property type="entry name" value="DHDPS"/>
    <property type="match status" value="1"/>
</dbReference>
<evidence type="ECO:0000256" key="5">
    <source>
        <dbReference type="PIRSR" id="PIRSR001365-2"/>
    </source>
</evidence>
<name>A0A5M3VSK5_9ACTN</name>
<gene>
    <name evidence="6" type="primary">dapA</name>
    <name evidence="6" type="ORF">Acor_15670</name>
</gene>